<gene>
    <name evidence="3" type="ORF">ABVK25_010458</name>
</gene>
<proteinExistence type="predicted"/>
<evidence type="ECO:0000256" key="2">
    <source>
        <dbReference type="SAM" id="SignalP"/>
    </source>
</evidence>
<feature type="signal peptide" evidence="2">
    <location>
        <begin position="1"/>
        <end position="17"/>
    </location>
</feature>
<accession>A0ABR4AUB0</accession>
<keyword evidence="4" id="KW-1185">Reference proteome</keyword>
<evidence type="ECO:0000313" key="3">
    <source>
        <dbReference type="EMBL" id="KAL2049280.1"/>
    </source>
</evidence>
<comment type="caution">
    <text evidence="3">The sequence shown here is derived from an EMBL/GenBank/DDBJ whole genome shotgun (WGS) entry which is preliminary data.</text>
</comment>
<feature type="chain" id="PRO_5045124157" evidence="2">
    <location>
        <begin position="18"/>
        <end position="262"/>
    </location>
</feature>
<sequence length="262" mass="26892">MISIAFLTSFLVTRCLGQLQSCFDPDGEFNSDLIPCDPDAPVSACCGSGYICDTVLDCIEASTGVEYVPGCTDQTFADDACPWPMNATSTDDPFNPPVDLSLNITICADETACAVDVPSCCDDDEGIYIIYFENLATIPSASALYSAYYAAASSSFAIPTGDASSEFASVSAASSSLFGVRTIVSVDTVTASDVGPPGPTFGLTSRPATPLTTTPPPVATKATKPSSPTVSSQTKSGGYRVECGPGLAIGALALSAVQLFLS</sequence>
<name>A0ABR4AUB0_9LECA</name>
<evidence type="ECO:0000313" key="4">
    <source>
        <dbReference type="Proteomes" id="UP001590951"/>
    </source>
</evidence>
<reference evidence="3 4" key="1">
    <citation type="submission" date="2024-09" db="EMBL/GenBank/DDBJ databases">
        <title>Rethinking Asexuality: The Enigmatic Case of Functional Sexual Genes in Lepraria (Stereocaulaceae).</title>
        <authorList>
            <person name="Doellman M."/>
            <person name="Sun Y."/>
            <person name="Barcenas-Pena A."/>
            <person name="Lumbsch H.T."/>
            <person name="Grewe F."/>
        </authorList>
    </citation>
    <scope>NUCLEOTIDE SEQUENCE [LARGE SCALE GENOMIC DNA]</scope>
    <source>
        <strain evidence="3 4">Grewe 0041</strain>
    </source>
</reference>
<organism evidence="3 4">
    <name type="scientific">Lepraria finkii</name>
    <dbReference type="NCBI Taxonomy" id="1340010"/>
    <lineage>
        <taxon>Eukaryota</taxon>
        <taxon>Fungi</taxon>
        <taxon>Dikarya</taxon>
        <taxon>Ascomycota</taxon>
        <taxon>Pezizomycotina</taxon>
        <taxon>Lecanoromycetes</taxon>
        <taxon>OSLEUM clade</taxon>
        <taxon>Lecanoromycetidae</taxon>
        <taxon>Lecanorales</taxon>
        <taxon>Lecanorineae</taxon>
        <taxon>Stereocaulaceae</taxon>
        <taxon>Lepraria</taxon>
    </lineage>
</organism>
<dbReference type="Proteomes" id="UP001590951">
    <property type="component" value="Unassembled WGS sequence"/>
</dbReference>
<feature type="compositionally biased region" description="Polar residues" evidence="1">
    <location>
        <begin position="226"/>
        <end position="236"/>
    </location>
</feature>
<protein>
    <submittedName>
        <fullName evidence="3">Uncharacterized protein</fullName>
    </submittedName>
</protein>
<keyword evidence="2" id="KW-0732">Signal</keyword>
<feature type="region of interest" description="Disordered" evidence="1">
    <location>
        <begin position="196"/>
        <end position="237"/>
    </location>
</feature>
<evidence type="ECO:0000256" key="1">
    <source>
        <dbReference type="SAM" id="MobiDB-lite"/>
    </source>
</evidence>
<dbReference type="EMBL" id="JBHFEH010000067">
    <property type="protein sequence ID" value="KAL2049280.1"/>
    <property type="molecule type" value="Genomic_DNA"/>
</dbReference>